<dbReference type="InterPro" id="IPR006860">
    <property type="entry name" value="FecR"/>
</dbReference>
<evidence type="ECO:0000256" key="1">
    <source>
        <dbReference type="SAM" id="Phobius"/>
    </source>
</evidence>
<dbReference type="Pfam" id="PF16344">
    <property type="entry name" value="FecR_C"/>
    <property type="match status" value="1"/>
</dbReference>
<dbReference type="STRING" id="471854.Dfer_1767"/>
<dbReference type="InterPro" id="IPR012373">
    <property type="entry name" value="Ferrdict_sens_TM"/>
</dbReference>
<feature type="domain" description="Protein FecR C-terminal" evidence="3">
    <location>
        <begin position="326"/>
        <end position="388"/>
    </location>
</feature>
<name>C6VTR5_DYAFD</name>
<feature type="domain" description="FecR protein" evidence="2">
    <location>
        <begin position="186"/>
        <end position="281"/>
    </location>
</feature>
<dbReference type="InterPro" id="IPR032508">
    <property type="entry name" value="FecR_C"/>
</dbReference>
<dbReference type="Proteomes" id="UP000002011">
    <property type="component" value="Chromosome"/>
</dbReference>
<dbReference type="Gene3D" id="2.60.120.1440">
    <property type="match status" value="1"/>
</dbReference>
<sequence>MEKNARIQDLVERYLAGTLSRSELSELLDYFGADHEKDLLTDHIRLAMLDDVTVDNPGLLDDISSRVQHRLDDIIVPKSVVRKLIPYSVAASILVAVCLGGYFLVHDKKEPQAEKRVASTEAEIRPGGNRAVLTLGNGEQIVIDGAANGQLASESGTSISKTEDGEIVYEPAGASAEDAQRITYNVIEIPKGGQYKLVLSDGSAVWLNAGSSLRYPTRFAGNERLVELQGEAYFEVAKSRQMPFVVKHGDARVLVLGTHFNVSGYADDALKKITLLEGSVKVSRANRADNQALVPGEQAQIAGDGEIKLLKDVDLEAVMAWKNGLFEFNGNSIQEVMKLVSRWYDVDVEYKGQVSHKFYGNISRDADIHELLKLLEMTKGVKFIVEPQKKKITVMPYQ</sequence>
<dbReference type="Gene3D" id="3.55.50.30">
    <property type="match status" value="1"/>
</dbReference>
<keyword evidence="5" id="KW-1185">Reference proteome</keyword>
<feature type="transmembrane region" description="Helical" evidence="1">
    <location>
        <begin position="84"/>
        <end position="105"/>
    </location>
</feature>
<keyword evidence="1" id="KW-1133">Transmembrane helix</keyword>
<keyword evidence="1" id="KW-0812">Transmembrane</keyword>
<evidence type="ECO:0000313" key="5">
    <source>
        <dbReference type="Proteomes" id="UP000002011"/>
    </source>
</evidence>
<evidence type="ECO:0000313" key="4">
    <source>
        <dbReference type="EMBL" id="ACT93008.1"/>
    </source>
</evidence>
<dbReference type="AlphaFoldDB" id="C6VTR5"/>
<dbReference type="Pfam" id="PF04773">
    <property type="entry name" value="FecR"/>
    <property type="match status" value="1"/>
</dbReference>
<dbReference type="EMBL" id="CP001619">
    <property type="protein sequence ID" value="ACT93008.1"/>
    <property type="molecule type" value="Genomic_DNA"/>
</dbReference>
<dbReference type="PANTHER" id="PTHR30273:SF2">
    <property type="entry name" value="PROTEIN FECR"/>
    <property type="match status" value="1"/>
</dbReference>
<dbReference type="HOGENOM" id="CLU_050192_1_0_10"/>
<dbReference type="eggNOG" id="COG3712">
    <property type="taxonomic scope" value="Bacteria"/>
</dbReference>
<dbReference type="KEGG" id="dfe:Dfer_1767"/>
<evidence type="ECO:0000259" key="2">
    <source>
        <dbReference type="Pfam" id="PF04773"/>
    </source>
</evidence>
<dbReference type="GO" id="GO:0016989">
    <property type="term" value="F:sigma factor antagonist activity"/>
    <property type="evidence" value="ECO:0007669"/>
    <property type="project" value="TreeGrafter"/>
</dbReference>
<protein>
    <submittedName>
        <fullName evidence="4">Anti-FecI sigma factor, FecR</fullName>
    </submittedName>
</protein>
<evidence type="ECO:0000259" key="3">
    <source>
        <dbReference type="Pfam" id="PF16344"/>
    </source>
</evidence>
<keyword evidence="1" id="KW-0472">Membrane</keyword>
<dbReference type="PANTHER" id="PTHR30273">
    <property type="entry name" value="PERIPLASMIC SIGNAL SENSOR AND SIGMA FACTOR ACTIVATOR FECR-RELATED"/>
    <property type="match status" value="1"/>
</dbReference>
<proteinExistence type="predicted"/>
<dbReference type="RefSeq" id="WP_015811262.1">
    <property type="nucleotide sequence ID" value="NC_013037.1"/>
</dbReference>
<reference evidence="4 5" key="1">
    <citation type="journal article" date="2009" name="Stand. Genomic Sci.">
        <title>Complete genome sequence of Dyadobacter fermentans type strain (NS114).</title>
        <authorList>
            <person name="Lang E."/>
            <person name="Lapidus A."/>
            <person name="Chertkov O."/>
            <person name="Brettin T."/>
            <person name="Detter J.C."/>
            <person name="Han C."/>
            <person name="Copeland A."/>
            <person name="Glavina Del Rio T."/>
            <person name="Nolan M."/>
            <person name="Chen F."/>
            <person name="Lucas S."/>
            <person name="Tice H."/>
            <person name="Cheng J.F."/>
            <person name="Land M."/>
            <person name="Hauser L."/>
            <person name="Chang Y.J."/>
            <person name="Jeffries C.D."/>
            <person name="Kopitz M."/>
            <person name="Bruce D."/>
            <person name="Goodwin L."/>
            <person name="Pitluck S."/>
            <person name="Ovchinnikova G."/>
            <person name="Pati A."/>
            <person name="Ivanova N."/>
            <person name="Mavrommatis K."/>
            <person name="Chen A."/>
            <person name="Palaniappan K."/>
            <person name="Chain P."/>
            <person name="Bristow J."/>
            <person name="Eisen J.A."/>
            <person name="Markowitz V."/>
            <person name="Hugenholtz P."/>
            <person name="Goker M."/>
            <person name="Rohde M."/>
            <person name="Kyrpides N.C."/>
            <person name="Klenk H.P."/>
        </authorList>
    </citation>
    <scope>NUCLEOTIDE SEQUENCE [LARGE SCALE GENOMIC DNA]</scope>
    <source>
        <strain evidence="5">ATCC 700827 / DSM 18053 / CIP 107007 / KCTC 52180 / NS114</strain>
    </source>
</reference>
<dbReference type="OrthoDB" id="1452822at2"/>
<accession>C6VTR5</accession>
<organism evidence="4 5">
    <name type="scientific">Dyadobacter fermentans (strain ATCC 700827 / DSM 18053 / CIP 107007 / KCTC 52180 / NS114)</name>
    <dbReference type="NCBI Taxonomy" id="471854"/>
    <lineage>
        <taxon>Bacteria</taxon>
        <taxon>Pseudomonadati</taxon>
        <taxon>Bacteroidota</taxon>
        <taxon>Cytophagia</taxon>
        <taxon>Cytophagales</taxon>
        <taxon>Spirosomataceae</taxon>
        <taxon>Dyadobacter</taxon>
    </lineage>
</organism>
<gene>
    <name evidence="4" type="ordered locus">Dfer_1767</name>
</gene>